<proteinExistence type="predicted"/>
<feature type="domain" description="LicD/FKTN/FKRP nucleotidyltransferase" evidence="1">
    <location>
        <begin position="288"/>
        <end position="339"/>
    </location>
</feature>
<dbReference type="InterPro" id="IPR007074">
    <property type="entry name" value="LicD/FKTN/FKRP_NTP_transf"/>
</dbReference>
<evidence type="ECO:0000313" key="2">
    <source>
        <dbReference type="EMBL" id="KAK7071905.1"/>
    </source>
</evidence>
<organism evidence="2 3">
    <name type="scientific">Halocaridina rubra</name>
    <name type="common">Hawaiian red shrimp</name>
    <dbReference type="NCBI Taxonomy" id="373956"/>
    <lineage>
        <taxon>Eukaryota</taxon>
        <taxon>Metazoa</taxon>
        <taxon>Ecdysozoa</taxon>
        <taxon>Arthropoda</taxon>
        <taxon>Crustacea</taxon>
        <taxon>Multicrustacea</taxon>
        <taxon>Malacostraca</taxon>
        <taxon>Eumalacostraca</taxon>
        <taxon>Eucarida</taxon>
        <taxon>Decapoda</taxon>
        <taxon>Pleocyemata</taxon>
        <taxon>Caridea</taxon>
        <taxon>Atyoidea</taxon>
        <taxon>Atyidae</taxon>
        <taxon>Halocaridina</taxon>
    </lineage>
</organism>
<reference evidence="2 3" key="1">
    <citation type="submission" date="2023-11" db="EMBL/GenBank/DDBJ databases">
        <title>Halocaridina rubra genome assembly.</title>
        <authorList>
            <person name="Smith C."/>
        </authorList>
    </citation>
    <scope>NUCLEOTIDE SEQUENCE [LARGE SCALE GENOMIC DNA]</scope>
    <source>
        <strain evidence="2">EP-1</strain>
        <tissue evidence="2">Whole</tissue>
    </source>
</reference>
<evidence type="ECO:0000313" key="3">
    <source>
        <dbReference type="Proteomes" id="UP001381693"/>
    </source>
</evidence>
<gene>
    <name evidence="2" type="ORF">SK128_017565</name>
</gene>
<dbReference type="Proteomes" id="UP001381693">
    <property type="component" value="Unassembled WGS sequence"/>
</dbReference>
<name>A0AAN9A4A3_HALRR</name>
<comment type="caution">
    <text evidence="2">The sequence shown here is derived from an EMBL/GenBank/DDBJ whole genome shotgun (WGS) entry which is preliminary data.</text>
</comment>
<dbReference type="GO" id="GO:0009100">
    <property type="term" value="P:glycoprotein metabolic process"/>
    <property type="evidence" value="ECO:0007669"/>
    <property type="project" value="UniProtKB-ARBA"/>
</dbReference>
<dbReference type="PANTHER" id="PTHR13627:SF34">
    <property type="entry name" value="RIBITOL-5-PHOSPHATE TRANSFERASE"/>
    <property type="match status" value="1"/>
</dbReference>
<sequence>MSLRQNIRTVICFTANCPTANYPAVNCLTANCPGITSKIYIPCEKWRRADLNLMLDYVTTPFSLILDGIAAITEDLNLVRLLSIVIGLRSIGVGVVGGAERGRDGYWDYTCTRMRLENSRLSLRDGYEFSRAACLFCDVTSSSFLAATKILRDVPYDLNLAYRSQMLDWGLRLQRKGILSMTCPDVMFHVQRNLRIREQHREPDRSCITKEDRKQARAVVWAVKRQYRKLAQKWELNYVTFNNGTSFEYTCREIRYECNAYHKVRYYLLPPCCLKMKYKMFNTVDIIAKENHIPYEISSGTLLGALKFKDGLPWDFDDDAQYRNSDVEIFLRNKNRMRRLGISPSFSDQANRANKSLISKYIYATSPGGFFLDLWGVNKLSSTGTLDALAKYPDNLVCLQDGHIPTPIKVAKSMQQNKTEFASRTKSVQPSCFLSSIMRVGTNYLPGPWNPGKKGLIHYGDNLFHHQGHWRWSSIENPGWLACPRPGHHNCLDIHPIDGSLPFL</sequence>
<dbReference type="EMBL" id="JAXCGZ010013827">
    <property type="protein sequence ID" value="KAK7071905.1"/>
    <property type="molecule type" value="Genomic_DNA"/>
</dbReference>
<dbReference type="PANTHER" id="PTHR13627">
    <property type="entry name" value="FUKUTIN RELATED PROTEIN"/>
    <property type="match status" value="1"/>
</dbReference>
<dbReference type="Pfam" id="PF04991">
    <property type="entry name" value="LicD"/>
    <property type="match status" value="1"/>
</dbReference>
<keyword evidence="3" id="KW-1185">Reference proteome</keyword>
<dbReference type="AlphaFoldDB" id="A0AAN9A4A3"/>
<accession>A0AAN9A4A3</accession>
<protein>
    <recommendedName>
        <fullName evidence="1">LicD/FKTN/FKRP nucleotidyltransferase domain-containing protein</fullName>
    </recommendedName>
</protein>
<dbReference type="InterPro" id="IPR052613">
    <property type="entry name" value="LicD_transferase"/>
</dbReference>
<evidence type="ECO:0000259" key="1">
    <source>
        <dbReference type="Pfam" id="PF04991"/>
    </source>
</evidence>